<dbReference type="Gene3D" id="3.30.70.270">
    <property type="match status" value="1"/>
</dbReference>
<feature type="domain" description="EAL" evidence="3">
    <location>
        <begin position="537"/>
        <end position="785"/>
    </location>
</feature>
<dbReference type="PROSITE" id="PS50005">
    <property type="entry name" value="TPR"/>
    <property type="match status" value="1"/>
</dbReference>
<dbReference type="InterPro" id="IPR001633">
    <property type="entry name" value="EAL_dom"/>
</dbReference>
<dbReference type="Pfam" id="PF00990">
    <property type="entry name" value="GGDEF"/>
    <property type="match status" value="1"/>
</dbReference>
<dbReference type="KEGG" id="dsc:ABOD76_20245"/>
<evidence type="ECO:0000313" key="5">
    <source>
        <dbReference type="EMBL" id="XBV87384.1"/>
    </source>
</evidence>
<dbReference type="EMBL" id="CP158300">
    <property type="protein sequence ID" value="XBV87384.1"/>
    <property type="molecule type" value="Genomic_DNA"/>
</dbReference>
<keyword evidence="5" id="KW-0614">Plasmid</keyword>
<evidence type="ECO:0000256" key="2">
    <source>
        <dbReference type="SAM" id="Coils"/>
    </source>
</evidence>
<accession>A0AAU7UG85</accession>
<proteinExistence type="predicted"/>
<dbReference type="SUPFAM" id="SSF141868">
    <property type="entry name" value="EAL domain-like"/>
    <property type="match status" value="1"/>
</dbReference>
<dbReference type="InterPro" id="IPR052155">
    <property type="entry name" value="Biofilm_reg_signaling"/>
</dbReference>
<gene>
    <name evidence="5" type="ORF">ABOD76_20245</name>
</gene>
<dbReference type="PANTHER" id="PTHR44757">
    <property type="entry name" value="DIGUANYLATE CYCLASE DGCP"/>
    <property type="match status" value="1"/>
</dbReference>
<dbReference type="InterPro" id="IPR035919">
    <property type="entry name" value="EAL_sf"/>
</dbReference>
<dbReference type="SMART" id="SM00028">
    <property type="entry name" value="TPR"/>
    <property type="match status" value="6"/>
</dbReference>
<dbReference type="InterPro" id="IPR019734">
    <property type="entry name" value="TPR_rpt"/>
</dbReference>
<dbReference type="RefSeq" id="WP_350245534.1">
    <property type="nucleotide sequence ID" value="NZ_CP158300.1"/>
</dbReference>
<dbReference type="CDD" id="cd01948">
    <property type="entry name" value="EAL"/>
    <property type="match status" value="1"/>
</dbReference>
<organism evidence="5">
    <name type="scientific">Deinococcus sonorensis KR-87</name>
    <dbReference type="NCBI Taxonomy" id="694439"/>
    <lineage>
        <taxon>Bacteria</taxon>
        <taxon>Thermotogati</taxon>
        <taxon>Deinococcota</taxon>
        <taxon>Deinococci</taxon>
        <taxon>Deinococcales</taxon>
        <taxon>Deinococcaceae</taxon>
        <taxon>Deinococcus</taxon>
    </lineage>
</organism>
<dbReference type="Gene3D" id="1.25.40.10">
    <property type="entry name" value="Tetratricopeptide repeat domain"/>
    <property type="match status" value="2"/>
</dbReference>
<name>A0AAU7UG85_9DEIO</name>
<dbReference type="InterPro" id="IPR000160">
    <property type="entry name" value="GGDEF_dom"/>
</dbReference>
<feature type="domain" description="GGDEF" evidence="4">
    <location>
        <begin position="400"/>
        <end position="532"/>
    </location>
</feature>
<dbReference type="NCBIfam" id="TIGR00254">
    <property type="entry name" value="GGDEF"/>
    <property type="match status" value="1"/>
</dbReference>
<dbReference type="PROSITE" id="PS50887">
    <property type="entry name" value="GGDEF"/>
    <property type="match status" value="1"/>
</dbReference>
<dbReference type="PROSITE" id="PS50883">
    <property type="entry name" value="EAL"/>
    <property type="match status" value="1"/>
</dbReference>
<dbReference type="CDD" id="cd01949">
    <property type="entry name" value="GGDEF"/>
    <property type="match status" value="1"/>
</dbReference>
<dbReference type="InterPro" id="IPR043128">
    <property type="entry name" value="Rev_trsase/Diguanyl_cyclase"/>
</dbReference>
<feature type="repeat" description="TPR" evidence="1">
    <location>
        <begin position="202"/>
        <end position="235"/>
    </location>
</feature>
<dbReference type="Pfam" id="PF00563">
    <property type="entry name" value="EAL"/>
    <property type="match status" value="1"/>
</dbReference>
<dbReference type="InterPro" id="IPR011990">
    <property type="entry name" value="TPR-like_helical_dom_sf"/>
</dbReference>
<evidence type="ECO:0000259" key="3">
    <source>
        <dbReference type="PROSITE" id="PS50883"/>
    </source>
</evidence>
<keyword evidence="1" id="KW-0802">TPR repeat</keyword>
<feature type="coiled-coil region" evidence="2">
    <location>
        <begin position="331"/>
        <end position="358"/>
    </location>
</feature>
<dbReference type="SUPFAM" id="SSF81901">
    <property type="entry name" value="HCP-like"/>
    <property type="match status" value="1"/>
</dbReference>
<evidence type="ECO:0000256" key="1">
    <source>
        <dbReference type="PROSITE-ProRule" id="PRU00339"/>
    </source>
</evidence>
<geneLocation type="plasmid" evidence="5">
    <name>pDson02</name>
</geneLocation>
<dbReference type="SMART" id="SM00267">
    <property type="entry name" value="GGDEF"/>
    <property type="match status" value="1"/>
</dbReference>
<protein>
    <submittedName>
        <fullName evidence="5">EAL domain-containing protein</fullName>
    </submittedName>
</protein>
<dbReference type="Gene3D" id="3.20.20.450">
    <property type="entry name" value="EAL domain"/>
    <property type="match status" value="1"/>
</dbReference>
<dbReference type="AlphaFoldDB" id="A0AAU7UG85"/>
<dbReference type="Pfam" id="PF13424">
    <property type="entry name" value="TPR_12"/>
    <property type="match status" value="2"/>
</dbReference>
<reference evidence="5" key="1">
    <citation type="submission" date="2024-06" db="EMBL/GenBank/DDBJ databases">
        <title>Draft Genome Sequence of Deinococcus sonorensis Type Strain KR-87, a Biofilm Producing Representative of the Genus Deinococcus.</title>
        <authorList>
            <person name="Boren L.S."/>
            <person name="Grosso R.A."/>
            <person name="Hugenberg-Cox A.N."/>
            <person name="Hill J.T.E."/>
            <person name="Albert C.M."/>
            <person name="Tuohy J.M."/>
        </authorList>
    </citation>
    <scope>NUCLEOTIDE SEQUENCE</scope>
    <source>
        <strain evidence="5">KR-87</strain>
        <plasmid evidence="5">pDson02</plasmid>
    </source>
</reference>
<dbReference type="SMART" id="SM00052">
    <property type="entry name" value="EAL"/>
    <property type="match status" value="1"/>
</dbReference>
<sequence>MTGQTNAAEALLHQAREQRGHDDRRAVLLFEQAVSAARREAAPALLADALNGLAGLEHAQGDSQSALVHLDEALRLREQLQDPEGVGVVLCNIGAVHLELGSHNTALEYLLQADAVAEKGTPARVASIATNLARTHDALGAHEEAGAQYRRALALIRQAGHPFGEAVIAVNHADLLRRQRAFAASGELLQQALTLGAGAVAACAWHGLGQLRRDEGRLTEALDAFTEALQQAGSDLDARLDACCGAGEVLLDLGLPEDALRLLDEACRSARQGQRARIHARALSLRARGVAQRGDPAATLEALQEAHQAETQVLRAEGERRTRDLVARGVLDQARVRLEREQARYELERATREQHAREQAARLAELERLALYDALTGLPNRLLLAERTRTALEAATRRGGQLALGALDLNKFKAVNDTHGHHVGDLLLQGVAARLSAVLGPQQTVARTGGDEFVLLTEDADDHQLRELAGQIRQAFSEPFFLDGVELNMRPSLGFARYPEDGTSMAALLERADHAMYRAKARGSDYERCTHPTALAPATLESALHGAVRGGELHLLYQPLEDRHGRWHSAEALLRWRSPVYGNVTPDQFLPLAERSGLSLPLGEWTLTQACAQLATLPGLRLAVNVSARQLADPGLPALVQRAVQQAGLEPARLSLEVREDVVARAPERSRQALTALRETGVRLTLDDFGGSHTHLEGLQRLPVHAVKLDRTLVQGLDRGTRGGALVAAVVHLARALDLEVMAKGVETQAQQAQLREIGVHNLQGFLISAPLDLPALQARLGVAEAAH</sequence>
<dbReference type="SUPFAM" id="SSF55073">
    <property type="entry name" value="Nucleotide cyclase"/>
    <property type="match status" value="1"/>
</dbReference>
<evidence type="ECO:0000259" key="4">
    <source>
        <dbReference type="PROSITE" id="PS50887"/>
    </source>
</evidence>
<keyword evidence="2" id="KW-0175">Coiled coil</keyword>
<dbReference type="PANTHER" id="PTHR44757:SF2">
    <property type="entry name" value="BIOFILM ARCHITECTURE MAINTENANCE PROTEIN MBAA"/>
    <property type="match status" value="1"/>
</dbReference>
<dbReference type="InterPro" id="IPR029787">
    <property type="entry name" value="Nucleotide_cyclase"/>
</dbReference>